<dbReference type="InterPro" id="IPR007076">
    <property type="entry name" value="TfoX_N"/>
</dbReference>
<name>A0ABQ3B7D9_9GAMM</name>
<protein>
    <recommendedName>
        <fullName evidence="1">TfoX N-terminal domain-containing protein</fullName>
    </recommendedName>
</protein>
<dbReference type="Pfam" id="PF04993">
    <property type="entry name" value="TfoX_N"/>
    <property type="match status" value="1"/>
</dbReference>
<proteinExistence type="predicted"/>
<evidence type="ECO:0000313" key="3">
    <source>
        <dbReference type="Proteomes" id="UP000619761"/>
    </source>
</evidence>
<dbReference type="SUPFAM" id="SSF159894">
    <property type="entry name" value="YgaC/TfoX-N like"/>
    <property type="match status" value="1"/>
</dbReference>
<dbReference type="Proteomes" id="UP000619761">
    <property type="component" value="Unassembled WGS sequence"/>
</dbReference>
<gene>
    <name evidence="2" type="ORF">GCM10011613_29890</name>
</gene>
<evidence type="ECO:0000259" key="1">
    <source>
        <dbReference type="Pfam" id="PF04993"/>
    </source>
</evidence>
<evidence type="ECO:0000313" key="2">
    <source>
        <dbReference type="EMBL" id="GGY83062.1"/>
    </source>
</evidence>
<organism evidence="2 3">
    <name type="scientific">Cellvibrio zantedeschiae</name>
    <dbReference type="NCBI Taxonomy" id="1237077"/>
    <lineage>
        <taxon>Bacteria</taxon>
        <taxon>Pseudomonadati</taxon>
        <taxon>Pseudomonadota</taxon>
        <taxon>Gammaproteobacteria</taxon>
        <taxon>Cellvibrionales</taxon>
        <taxon>Cellvibrionaceae</taxon>
        <taxon>Cellvibrio</taxon>
    </lineage>
</organism>
<feature type="domain" description="TfoX N-terminal" evidence="1">
    <location>
        <begin position="14"/>
        <end position="104"/>
    </location>
</feature>
<dbReference type="RefSeq" id="WP_189420050.1">
    <property type="nucleotide sequence ID" value="NZ_BMYZ01000003.1"/>
</dbReference>
<comment type="caution">
    <text evidence="2">The sequence shown here is derived from an EMBL/GenBank/DDBJ whole genome shotgun (WGS) entry which is preliminary data.</text>
</comment>
<dbReference type="EMBL" id="BMYZ01000003">
    <property type="protein sequence ID" value="GGY83062.1"/>
    <property type="molecule type" value="Genomic_DNA"/>
</dbReference>
<keyword evidence="3" id="KW-1185">Reference proteome</keyword>
<dbReference type="Gene3D" id="3.30.1460.30">
    <property type="entry name" value="YgaC/TfoX-N like chaperone"/>
    <property type="match status" value="1"/>
</dbReference>
<reference evidence="3" key="1">
    <citation type="journal article" date="2019" name="Int. J. Syst. Evol. Microbiol.">
        <title>The Global Catalogue of Microorganisms (GCM) 10K type strain sequencing project: providing services to taxonomists for standard genome sequencing and annotation.</title>
        <authorList>
            <consortium name="The Broad Institute Genomics Platform"/>
            <consortium name="The Broad Institute Genome Sequencing Center for Infectious Disease"/>
            <person name="Wu L."/>
            <person name="Ma J."/>
        </authorList>
    </citation>
    <scope>NUCLEOTIDE SEQUENCE [LARGE SCALE GENOMIC DNA]</scope>
    <source>
        <strain evidence="3">KCTC 32239</strain>
    </source>
</reference>
<sequence>MTVSNHFLLHAVESMSHVAPVSYRRIFNGYGIYHHGVQFAIVINDHLYFRADDYSRSLYIAKRMTAFLPSTIESGDSHFFQLPDDVLTHPAELIFWMRIAVEAAQGSYSLEDDEPARVNIPIRHLRQR</sequence>
<accession>A0ABQ3B7D9</accession>